<dbReference type="AlphaFoldDB" id="A0A841QJ09"/>
<feature type="compositionally biased region" description="Basic residues" evidence="11">
    <location>
        <begin position="1"/>
        <end position="11"/>
    </location>
</feature>
<comment type="caution">
    <text evidence="13">The sequence shown here is derived from an EMBL/GenBank/DDBJ whole genome shotgun (WGS) entry which is preliminary data.</text>
</comment>
<dbReference type="FunFam" id="1.10.340.30:FF:000001">
    <property type="entry name" value="Endonuclease III"/>
    <property type="match status" value="1"/>
</dbReference>
<keyword evidence="13" id="KW-0255">Endonuclease</keyword>
<dbReference type="GO" id="GO:0046872">
    <property type="term" value="F:metal ion binding"/>
    <property type="evidence" value="ECO:0007669"/>
    <property type="project" value="UniProtKB-KW"/>
</dbReference>
<keyword evidence="4 10" id="KW-0227">DNA damage</keyword>
<feature type="region of interest" description="Disordered" evidence="11">
    <location>
        <begin position="1"/>
        <end position="102"/>
    </location>
</feature>
<evidence type="ECO:0000259" key="12">
    <source>
        <dbReference type="SMART" id="SM00478"/>
    </source>
</evidence>
<feature type="compositionally biased region" description="Low complexity" evidence="11">
    <location>
        <begin position="87"/>
        <end position="97"/>
    </location>
</feature>
<dbReference type="GO" id="GO:0051539">
    <property type="term" value="F:4 iron, 4 sulfur cluster binding"/>
    <property type="evidence" value="ECO:0007669"/>
    <property type="project" value="UniProtKB-UniRule"/>
</dbReference>
<dbReference type="Pfam" id="PF00633">
    <property type="entry name" value="HHH"/>
    <property type="match status" value="1"/>
</dbReference>
<dbReference type="GO" id="GO:0006285">
    <property type="term" value="P:base-excision repair, AP site formation"/>
    <property type="evidence" value="ECO:0007669"/>
    <property type="project" value="TreeGrafter"/>
</dbReference>
<dbReference type="Gene3D" id="1.10.1670.10">
    <property type="entry name" value="Helix-hairpin-Helix base-excision DNA repair enzymes (C-terminal)"/>
    <property type="match status" value="1"/>
</dbReference>
<dbReference type="InterPro" id="IPR011257">
    <property type="entry name" value="DNA_glycosylase"/>
</dbReference>
<organism evidence="13 14">
    <name type="scientific">Acetobacter lovaniensis</name>
    <dbReference type="NCBI Taxonomy" id="104100"/>
    <lineage>
        <taxon>Bacteria</taxon>
        <taxon>Pseudomonadati</taxon>
        <taxon>Pseudomonadota</taxon>
        <taxon>Alphaproteobacteria</taxon>
        <taxon>Acetobacterales</taxon>
        <taxon>Acetobacteraceae</taxon>
        <taxon>Acetobacter</taxon>
    </lineage>
</organism>
<keyword evidence="5 10" id="KW-0378">Hydrolase</keyword>
<dbReference type="SMART" id="SM00478">
    <property type="entry name" value="ENDO3c"/>
    <property type="match status" value="1"/>
</dbReference>
<evidence type="ECO:0000256" key="3">
    <source>
        <dbReference type="ARBA" id="ARBA00022723"/>
    </source>
</evidence>
<comment type="cofactor">
    <cofactor evidence="10">
        <name>[4Fe-4S] cluster</name>
        <dbReference type="ChEBI" id="CHEBI:49883"/>
    </cofactor>
    <text evidence="10">Binds 1 [4Fe-4S] cluster.</text>
</comment>
<keyword evidence="14" id="KW-1185">Reference proteome</keyword>
<dbReference type="InterPro" id="IPR023170">
    <property type="entry name" value="HhH_base_excis_C"/>
</dbReference>
<dbReference type="InterPro" id="IPR005759">
    <property type="entry name" value="Nth"/>
</dbReference>
<dbReference type="Proteomes" id="UP000578000">
    <property type="component" value="Unassembled WGS sequence"/>
</dbReference>
<dbReference type="CDD" id="cd00056">
    <property type="entry name" value="ENDO3c"/>
    <property type="match status" value="1"/>
</dbReference>
<keyword evidence="9 10" id="KW-0326">Glycosidase</keyword>
<keyword evidence="2 10" id="KW-0004">4Fe-4S</keyword>
<dbReference type="Pfam" id="PF00730">
    <property type="entry name" value="HhH-GPD"/>
    <property type="match status" value="1"/>
</dbReference>
<evidence type="ECO:0000256" key="10">
    <source>
        <dbReference type="HAMAP-Rule" id="MF_00942"/>
    </source>
</evidence>
<feature type="binding site" evidence="10">
    <location>
        <position position="290"/>
    </location>
    <ligand>
        <name>[4Fe-4S] cluster</name>
        <dbReference type="ChEBI" id="CHEBI:49883"/>
    </ligand>
</feature>
<keyword evidence="10" id="KW-0238">DNA-binding</keyword>
<feature type="binding site" evidence="10">
    <location>
        <position position="300"/>
    </location>
    <ligand>
        <name>[4Fe-4S] cluster</name>
        <dbReference type="ChEBI" id="CHEBI:49883"/>
    </ligand>
</feature>
<keyword evidence="7 10" id="KW-0411">Iron-sulfur</keyword>
<evidence type="ECO:0000256" key="11">
    <source>
        <dbReference type="SAM" id="MobiDB-lite"/>
    </source>
</evidence>
<evidence type="ECO:0000256" key="8">
    <source>
        <dbReference type="ARBA" id="ARBA00023204"/>
    </source>
</evidence>
<feature type="compositionally biased region" description="Low complexity" evidence="11">
    <location>
        <begin position="42"/>
        <end position="53"/>
    </location>
</feature>
<keyword evidence="6 10" id="KW-0408">Iron</keyword>
<dbReference type="InterPro" id="IPR003265">
    <property type="entry name" value="HhH-GPD_domain"/>
</dbReference>
<evidence type="ECO:0000256" key="1">
    <source>
        <dbReference type="ARBA" id="ARBA00008343"/>
    </source>
</evidence>
<name>A0A841QJ09_9PROT</name>
<feature type="domain" description="HhH-GPD" evidence="12">
    <location>
        <begin position="141"/>
        <end position="288"/>
    </location>
</feature>
<protein>
    <recommendedName>
        <fullName evidence="10">Endonuclease III</fullName>
        <ecNumber evidence="10">4.2.99.18</ecNumber>
    </recommendedName>
    <alternativeName>
        <fullName evidence="10">DNA-(apurinic or apyrimidinic site) lyase</fullName>
    </alternativeName>
</protein>
<dbReference type="GO" id="GO:0019104">
    <property type="term" value="F:DNA N-glycosylase activity"/>
    <property type="evidence" value="ECO:0007669"/>
    <property type="project" value="UniProtKB-UniRule"/>
</dbReference>
<dbReference type="EMBL" id="JACHIE010000023">
    <property type="protein sequence ID" value="MBB6458580.1"/>
    <property type="molecule type" value="Genomic_DNA"/>
</dbReference>
<dbReference type="GO" id="GO:0003677">
    <property type="term" value="F:DNA binding"/>
    <property type="evidence" value="ECO:0007669"/>
    <property type="project" value="UniProtKB-UniRule"/>
</dbReference>
<dbReference type="EC" id="4.2.99.18" evidence="10"/>
<dbReference type="HAMAP" id="MF_00942">
    <property type="entry name" value="Nth"/>
    <property type="match status" value="1"/>
</dbReference>
<sequence length="324" mass="35009">MPPKAPRKTTHNRASTQPAPKQDAPVQRAAGQNAPLPGHVLEPAPAEGTPTPASLAPQASGRRTAKPASTPRTRKPAPGTTAKPRAKAASPKALPAPQTALRDMTKVEVQQFLTDLSRAWPDAQTELHYTTPFTLLVAVVLSAQATDASVNRVTPALFAAAPTPQAMAALGDEQVGQLIRTIGLWRNKAKNVVELSRQLLAEHDGQIPHTREALEKLAGVGRKTANVVLNVAFNQPTVPVDTHVFRLANRSGLGRGRTVEAVEKKLEARIPLPMVRDSHHWLILQGRYVCKARKPECWRCTAEQSCLFPDKTPLPRPKPPRAAP</sequence>
<dbReference type="SUPFAM" id="SSF48150">
    <property type="entry name" value="DNA-glycosylase"/>
    <property type="match status" value="1"/>
</dbReference>
<evidence type="ECO:0000256" key="4">
    <source>
        <dbReference type="ARBA" id="ARBA00022763"/>
    </source>
</evidence>
<evidence type="ECO:0000313" key="14">
    <source>
        <dbReference type="Proteomes" id="UP000578000"/>
    </source>
</evidence>
<accession>A0A841QJ09</accession>
<proteinExistence type="inferred from homology"/>
<keyword evidence="8 10" id="KW-0234">DNA repair</keyword>
<dbReference type="InterPro" id="IPR000445">
    <property type="entry name" value="HhH_motif"/>
</dbReference>
<keyword evidence="10 13" id="KW-0456">Lyase</keyword>
<dbReference type="PANTHER" id="PTHR10359">
    <property type="entry name" value="A/G-SPECIFIC ADENINE GLYCOSYLASE/ENDONUCLEASE III"/>
    <property type="match status" value="1"/>
</dbReference>
<dbReference type="PROSITE" id="PS01155">
    <property type="entry name" value="ENDONUCLEASE_III_2"/>
    <property type="match status" value="1"/>
</dbReference>
<dbReference type="InterPro" id="IPR004036">
    <property type="entry name" value="Endonuclease-III-like_CS2"/>
</dbReference>
<evidence type="ECO:0000256" key="2">
    <source>
        <dbReference type="ARBA" id="ARBA00022485"/>
    </source>
</evidence>
<gene>
    <name evidence="10" type="primary">nth</name>
    <name evidence="13" type="ORF">HNR55_003189</name>
</gene>
<evidence type="ECO:0000256" key="6">
    <source>
        <dbReference type="ARBA" id="ARBA00023004"/>
    </source>
</evidence>
<evidence type="ECO:0000256" key="5">
    <source>
        <dbReference type="ARBA" id="ARBA00022801"/>
    </source>
</evidence>
<comment type="similarity">
    <text evidence="1 10">Belongs to the Nth/MutY family.</text>
</comment>
<keyword evidence="13" id="KW-0540">Nuclease</keyword>
<evidence type="ECO:0000256" key="7">
    <source>
        <dbReference type="ARBA" id="ARBA00023014"/>
    </source>
</evidence>
<evidence type="ECO:0000256" key="9">
    <source>
        <dbReference type="ARBA" id="ARBA00023295"/>
    </source>
</evidence>
<feature type="binding site" evidence="10">
    <location>
        <position position="306"/>
    </location>
    <ligand>
        <name>[4Fe-4S] cluster</name>
        <dbReference type="ChEBI" id="CHEBI:49883"/>
    </ligand>
</feature>
<feature type="binding site" evidence="10">
    <location>
        <position position="297"/>
    </location>
    <ligand>
        <name>[4Fe-4S] cluster</name>
        <dbReference type="ChEBI" id="CHEBI:49883"/>
    </ligand>
</feature>
<evidence type="ECO:0000313" key="13">
    <source>
        <dbReference type="EMBL" id="MBB6458580.1"/>
    </source>
</evidence>
<comment type="catalytic activity">
    <reaction evidence="10">
        <text>2'-deoxyribonucleotide-(2'-deoxyribose 5'-phosphate)-2'-deoxyribonucleotide-DNA = a 3'-end 2'-deoxyribonucleotide-(2,3-dehydro-2,3-deoxyribose 5'-phosphate)-DNA + a 5'-end 5'-phospho-2'-deoxyribonucleoside-DNA + H(+)</text>
        <dbReference type="Rhea" id="RHEA:66592"/>
        <dbReference type="Rhea" id="RHEA-COMP:13180"/>
        <dbReference type="Rhea" id="RHEA-COMP:16897"/>
        <dbReference type="Rhea" id="RHEA-COMP:17067"/>
        <dbReference type="ChEBI" id="CHEBI:15378"/>
        <dbReference type="ChEBI" id="CHEBI:136412"/>
        <dbReference type="ChEBI" id="CHEBI:157695"/>
        <dbReference type="ChEBI" id="CHEBI:167181"/>
        <dbReference type="EC" id="4.2.99.18"/>
    </reaction>
</comment>
<keyword evidence="3 10" id="KW-0479">Metal-binding</keyword>
<dbReference type="Gene3D" id="1.10.340.30">
    <property type="entry name" value="Hypothetical protein, domain 2"/>
    <property type="match status" value="1"/>
</dbReference>
<reference evidence="13 14" key="1">
    <citation type="submission" date="2020-08" db="EMBL/GenBank/DDBJ databases">
        <title>Genomic Encyclopedia of Type Strains, Phase IV (KMG-IV): sequencing the most valuable type-strain genomes for metagenomic binning, comparative biology and taxonomic classification.</title>
        <authorList>
            <person name="Goeker M."/>
        </authorList>
    </citation>
    <scope>NUCLEOTIDE SEQUENCE [LARGE SCALE GENOMIC DNA]</scope>
    <source>
        <strain evidence="13 14">DSM 4491</strain>
    </source>
</reference>
<dbReference type="NCBIfam" id="TIGR01083">
    <property type="entry name" value="nth"/>
    <property type="match status" value="1"/>
</dbReference>
<dbReference type="GO" id="GO:0140078">
    <property type="term" value="F:class I DNA-(apurinic or apyrimidinic site) endonuclease activity"/>
    <property type="evidence" value="ECO:0007669"/>
    <property type="project" value="UniProtKB-EC"/>
</dbReference>
<dbReference type="PANTHER" id="PTHR10359:SF18">
    <property type="entry name" value="ENDONUCLEASE III"/>
    <property type="match status" value="1"/>
</dbReference>
<comment type="function">
    <text evidence="10">DNA repair enzyme that has both DNA N-glycosylase activity and AP-lyase activity. The DNA N-glycosylase activity releases various damaged pyrimidines from DNA by cleaving the N-glycosidic bond, leaving an AP (apurinic/apyrimidinic) site. The AP-lyase activity cleaves the phosphodiester bond 3' to the AP site by a beta-elimination, leaving a 3'-terminal unsaturated sugar and a product with a terminal 5'-phosphate.</text>
</comment>